<keyword evidence="4" id="KW-0456">Lyase</keyword>
<keyword evidence="7" id="KW-0808">Transferase</keyword>
<dbReference type="Gene3D" id="3.40.640.10">
    <property type="entry name" value="Type I PLP-dependent aspartate aminotransferase-like (Major domain)"/>
    <property type="match status" value="1"/>
</dbReference>
<dbReference type="InterPro" id="IPR015421">
    <property type="entry name" value="PyrdxlP-dep_Trfase_major"/>
</dbReference>
<dbReference type="PANTHER" id="PTHR43525:SF1">
    <property type="entry name" value="PROTEIN MALY"/>
    <property type="match status" value="1"/>
</dbReference>
<keyword evidence="7" id="KW-0032">Aminotransferase</keyword>
<dbReference type="SUPFAM" id="SSF53383">
    <property type="entry name" value="PLP-dependent transferases"/>
    <property type="match status" value="1"/>
</dbReference>
<dbReference type="EC" id="4.4.1.13" evidence="2"/>
<gene>
    <name evidence="7" type="ORF">GCM10022410_12720</name>
</gene>
<comment type="caution">
    <text evidence="7">The sequence shown here is derived from an EMBL/GenBank/DDBJ whole genome shotgun (WGS) entry which is preliminary data.</text>
</comment>
<evidence type="ECO:0000313" key="7">
    <source>
        <dbReference type="EMBL" id="GAA4068095.1"/>
    </source>
</evidence>
<dbReference type="EMBL" id="BAABDL010000067">
    <property type="protein sequence ID" value="GAA4068095.1"/>
    <property type="molecule type" value="Genomic_DNA"/>
</dbReference>
<dbReference type="PANTHER" id="PTHR43525">
    <property type="entry name" value="PROTEIN MALY"/>
    <property type="match status" value="1"/>
</dbReference>
<dbReference type="NCBIfam" id="TIGR04350">
    <property type="entry name" value="C_S_lyase_PatB"/>
    <property type="match status" value="1"/>
</dbReference>
<keyword evidence="8" id="KW-1185">Reference proteome</keyword>
<evidence type="ECO:0000259" key="6">
    <source>
        <dbReference type="Pfam" id="PF00155"/>
    </source>
</evidence>
<evidence type="ECO:0000256" key="2">
    <source>
        <dbReference type="ARBA" id="ARBA00012224"/>
    </source>
</evidence>
<feature type="domain" description="Aminotransferase class I/classII large" evidence="6">
    <location>
        <begin position="46"/>
        <end position="381"/>
    </location>
</feature>
<protein>
    <recommendedName>
        <fullName evidence="2">cysteine-S-conjugate beta-lyase</fullName>
        <ecNumber evidence="2">4.4.1.13</ecNumber>
    </recommendedName>
</protein>
<dbReference type="Proteomes" id="UP001501734">
    <property type="component" value="Unassembled WGS sequence"/>
</dbReference>
<dbReference type="Gene3D" id="3.90.1150.10">
    <property type="entry name" value="Aspartate Aminotransferase, domain 1"/>
    <property type="match status" value="1"/>
</dbReference>
<dbReference type="RefSeq" id="WP_344911458.1">
    <property type="nucleotide sequence ID" value="NZ_BAABDL010000067.1"/>
</dbReference>
<dbReference type="InterPro" id="IPR015424">
    <property type="entry name" value="PyrdxlP-dep_Trfase"/>
</dbReference>
<comment type="cofactor">
    <cofactor evidence="1">
        <name>pyridoxal 5'-phosphate</name>
        <dbReference type="ChEBI" id="CHEBI:597326"/>
    </cofactor>
</comment>
<sequence length="388" mass="44177">MNNFESFPNRKGTRSMKWDLVKDMFGSEDIQPMWVADMDLEIADPIKKALVQRIEHGIFGYTLTDEQLDKVIQQWLIKQHDWEIDADWIIYSPGVIPTIHMTILTQTDPGDKILIQTPVYHPFQQMIKTHQRELVTNPLIYQNGRYTIDFVDLEEKFKQGVKALLFCSPHNPVGRVWTETELTKILALAEKYNVLIISDEIHADLVYEPAKHIPIGSLDSLIRDKVISCFSPTKTFNLAGLQVSYAVIPDKKLRTEILAVFAKYGLNALNTLGIIALEAAYQAGDEWLADLIQLLQQNYQLVKNTFADCDQIDVIQPEGTYLIWLDCRKMNLSQGDLVKFMNEEAKVGLNNGLTFGEEGRGFMRLNIASPTAYVKEGVDKIIAALNRT</sequence>
<organism evidence="7 8">
    <name type="scientific">Amphibacillus indicireducens</name>
    <dbReference type="NCBI Taxonomy" id="1076330"/>
    <lineage>
        <taxon>Bacteria</taxon>
        <taxon>Bacillati</taxon>
        <taxon>Bacillota</taxon>
        <taxon>Bacilli</taxon>
        <taxon>Bacillales</taxon>
        <taxon>Bacillaceae</taxon>
        <taxon>Amphibacillus</taxon>
    </lineage>
</organism>
<comment type="similarity">
    <text evidence="5">Belongs to the class-II pyridoxal-phosphate-dependent aminotransferase family. MalY/PatB cystathionine beta-lyase subfamily.</text>
</comment>
<evidence type="ECO:0000313" key="8">
    <source>
        <dbReference type="Proteomes" id="UP001501734"/>
    </source>
</evidence>
<evidence type="ECO:0000256" key="4">
    <source>
        <dbReference type="ARBA" id="ARBA00023239"/>
    </source>
</evidence>
<name>A0ABP7VIQ7_9BACI</name>
<accession>A0ABP7VIQ7</accession>
<dbReference type="InterPro" id="IPR027619">
    <property type="entry name" value="C-S_lyase_PatB-like"/>
</dbReference>
<dbReference type="Pfam" id="PF00155">
    <property type="entry name" value="Aminotran_1_2"/>
    <property type="match status" value="1"/>
</dbReference>
<dbReference type="InterPro" id="IPR004839">
    <property type="entry name" value="Aminotransferase_I/II_large"/>
</dbReference>
<keyword evidence="3" id="KW-0663">Pyridoxal phosphate</keyword>
<reference evidence="8" key="1">
    <citation type="journal article" date="2019" name="Int. J. Syst. Evol. Microbiol.">
        <title>The Global Catalogue of Microorganisms (GCM) 10K type strain sequencing project: providing services to taxonomists for standard genome sequencing and annotation.</title>
        <authorList>
            <consortium name="The Broad Institute Genomics Platform"/>
            <consortium name="The Broad Institute Genome Sequencing Center for Infectious Disease"/>
            <person name="Wu L."/>
            <person name="Ma J."/>
        </authorList>
    </citation>
    <scope>NUCLEOTIDE SEQUENCE [LARGE SCALE GENOMIC DNA]</scope>
    <source>
        <strain evidence="8">JCM 17250</strain>
    </source>
</reference>
<dbReference type="InterPro" id="IPR015422">
    <property type="entry name" value="PyrdxlP-dep_Trfase_small"/>
</dbReference>
<proteinExistence type="inferred from homology"/>
<dbReference type="CDD" id="cd00609">
    <property type="entry name" value="AAT_like"/>
    <property type="match status" value="1"/>
</dbReference>
<evidence type="ECO:0000256" key="5">
    <source>
        <dbReference type="ARBA" id="ARBA00037974"/>
    </source>
</evidence>
<evidence type="ECO:0000256" key="3">
    <source>
        <dbReference type="ARBA" id="ARBA00022898"/>
    </source>
</evidence>
<dbReference type="InterPro" id="IPR051798">
    <property type="entry name" value="Class-II_PLP-Dep_Aminotrans"/>
</dbReference>
<dbReference type="GO" id="GO:0008483">
    <property type="term" value="F:transaminase activity"/>
    <property type="evidence" value="ECO:0007669"/>
    <property type="project" value="UniProtKB-KW"/>
</dbReference>
<evidence type="ECO:0000256" key="1">
    <source>
        <dbReference type="ARBA" id="ARBA00001933"/>
    </source>
</evidence>